<keyword evidence="4 6" id="KW-0472">Membrane</keyword>
<dbReference type="PANTHER" id="PTHR43229">
    <property type="entry name" value="NODULATION PROTEIN J"/>
    <property type="match status" value="1"/>
</dbReference>
<keyword evidence="6" id="KW-1003">Cell membrane</keyword>
<dbReference type="PANTHER" id="PTHR43229:SF2">
    <property type="entry name" value="NODULATION PROTEIN J"/>
    <property type="match status" value="1"/>
</dbReference>
<feature type="transmembrane region" description="Helical" evidence="6">
    <location>
        <begin position="131"/>
        <end position="154"/>
    </location>
</feature>
<evidence type="ECO:0000259" key="7">
    <source>
        <dbReference type="PROSITE" id="PS51012"/>
    </source>
</evidence>
<organism evidence="8 9">
    <name type="scientific">Nocardia ignorata</name>
    <dbReference type="NCBI Taxonomy" id="145285"/>
    <lineage>
        <taxon>Bacteria</taxon>
        <taxon>Bacillati</taxon>
        <taxon>Actinomycetota</taxon>
        <taxon>Actinomycetes</taxon>
        <taxon>Mycobacteriales</taxon>
        <taxon>Nocardiaceae</taxon>
        <taxon>Nocardia</taxon>
    </lineage>
</organism>
<comment type="caution">
    <text evidence="8">The sequence shown here is derived from an EMBL/GenBank/DDBJ whole genome shotgun (WGS) entry which is preliminary data.</text>
</comment>
<evidence type="ECO:0000256" key="5">
    <source>
        <dbReference type="ARBA" id="ARBA00023251"/>
    </source>
</evidence>
<dbReference type="GO" id="GO:0046677">
    <property type="term" value="P:response to antibiotic"/>
    <property type="evidence" value="ECO:0007669"/>
    <property type="project" value="UniProtKB-KW"/>
</dbReference>
<dbReference type="InterPro" id="IPR047817">
    <property type="entry name" value="ABC2_TM_bact-type"/>
</dbReference>
<dbReference type="GO" id="GO:0140359">
    <property type="term" value="F:ABC-type transporter activity"/>
    <property type="evidence" value="ECO:0007669"/>
    <property type="project" value="InterPro"/>
</dbReference>
<dbReference type="InterPro" id="IPR051784">
    <property type="entry name" value="Nod_factor_ABC_transporter"/>
</dbReference>
<dbReference type="InterPro" id="IPR013525">
    <property type="entry name" value="ABC2_TM"/>
</dbReference>
<dbReference type="Proteomes" id="UP000295087">
    <property type="component" value="Unassembled WGS sequence"/>
</dbReference>
<comment type="similarity">
    <text evidence="6">Belongs to the ABC-2 integral membrane protein family.</text>
</comment>
<keyword evidence="9" id="KW-1185">Reference proteome</keyword>
<dbReference type="AlphaFoldDB" id="A0A4R6P6C1"/>
<sequence length="281" mass="29759">MTALRESTAMTLTTEKTTTQVVRAPRVTRVSPFAALQHSLMMAWRGLLTFRHSPQLLYDALLLPIVGPVLFGNIFGTAIAGSMAAYLPIMIPGVLVQIVLTSSVATGVQLSEDIHSGVFDRFVAMPIARSAPVAGALLAGMVRYLLAATTVVVVGSAMGYRPEHTAGFLAGAVLVVFATTAISWLFAFIGATIARPAAVQGMCMLVLTFLGFASNALVPEEAMPTWMRHVSDLNPVSYLVSAVRTLAAEGTIGADAWWSLVASVVVVAVFAPLTVRTLRSR</sequence>
<evidence type="ECO:0000313" key="9">
    <source>
        <dbReference type="Proteomes" id="UP000295087"/>
    </source>
</evidence>
<feature type="domain" description="ABC transmembrane type-2" evidence="7">
    <location>
        <begin position="55"/>
        <end position="281"/>
    </location>
</feature>
<feature type="transmembrane region" description="Helical" evidence="6">
    <location>
        <begin position="256"/>
        <end position="275"/>
    </location>
</feature>
<evidence type="ECO:0000256" key="6">
    <source>
        <dbReference type="RuleBase" id="RU361157"/>
    </source>
</evidence>
<dbReference type="EMBL" id="SNXK01000005">
    <property type="protein sequence ID" value="TDP33141.1"/>
    <property type="molecule type" value="Genomic_DNA"/>
</dbReference>
<dbReference type="InterPro" id="IPR000412">
    <property type="entry name" value="ABC_2_transport"/>
</dbReference>
<feature type="transmembrane region" description="Helical" evidence="6">
    <location>
        <begin position="197"/>
        <end position="218"/>
    </location>
</feature>
<feature type="transmembrane region" description="Helical" evidence="6">
    <location>
        <begin position="85"/>
        <end position="110"/>
    </location>
</feature>
<keyword evidence="3 6" id="KW-1133">Transmembrane helix</keyword>
<name>A0A4R6P6C1_NOCIG</name>
<evidence type="ECO:0000256" key="2">
    <source>
        <dbReference type="ARBA" id="ARBA00022692"/>
    </source>
</evidence>
<keyword evidence="6" id="KW-0813">Transport</keyword>
<comment type="subcellular location">
    <subcellularLocation>
        <location evidence="6">Cell membrane</location>
        <topology evidence="6">Multi-pass membrane protein</topology>
    </subcellularLocation>
    <subcellularLocation>
        <location evidence="1">Membrane</location>
        <topology evidence="1">Multi-pass membrane protein</topology>
    </subcellularLocation>
</comment>
<keyword evidence="5" id="KW-0046">Antibiotic resistance</keyword>
<proteinExistence type="inferred from homology"/>
<reference evidence="8 9" key="1">
    <citation type="submission" date="2019-03" db="EMBL/GenBank/DDBJ databases">
        <title>Genomic Encyclopedia of Type Strains, Phase IV (KMG-IV): sequencing the most valuable type-strain genomes for metagenomic binning, comparative biology and taxonomic classification.</title>
        <authorList>
            <person name="Goeker M."/>
        </authorList>
    </citation>
    <scope>NUCLEOTIDE SEQUENCE [LARGE SCALE GENOMIC DNA]</scope>
    <source>
        <strain evidence="8 9">DSM 44496</strain>
    </source>
</reference>
<accession>A0A4R6P6C1</accession>
<evidence type="ECO:0000256" key="4">
    <source>
        <dbReference type="ARBA" id="ARBA00023136"/>
    </source>
</evidence>
<keyword evidence="2 6" id="KW-0812">Transmembrane</keyword>
<dbReference type="GO" id="GO:0043190">
    <property type="term" value="C:ATP-binding cassette (ABC) transporter complex"/>
    <property type="evidence" value="ECO:0007669"/>
    <property type="project" value="InterPro"/>
</dbReference>
<dbReference type="Pfam" id="PF01061">
    <property type="entry name" value="ABC2_membrane"/>
    <property type="match status" value="1"/>
</dbReference>
<evidence type="ECO:0000313" key="8">
    <source>
        <dbReference type="EMBL" id="TDP33141.1"/>
    </source>
</evidence>
<feature type="transmembrane region" description="Helical" evidence="6">
    <location>
        <begin position="56"/>
        <end position="79"/>
    </location>
</feature>
<gene>
    <name evidence="8" type="ORF">DFR75_105379</name>
</gene>
<protein>
    <recommendedName>
        <fullName evidence="6">Transport permease protein</fullName>
    </recommendedName>
</protein>
<evidence type="ECO:0000256" key="3">
    <source>
        <dbReference type="ARBA" id="ARBA00022989"/>
    </source>
</evidence>
<dbReference type="PROSITE" id="PS51012">
    <property type="entry name" value="ABC_TM2"/>
    <property type="match status" value="1"/>
</dbReference>
<dbReference type="PIRSF" id="PIRSF006648">
    <property type="entry name" value="DrrB"/>
    <property type="match status" value="1"/>
</dbReference>
<evidence type="ECO:0000256" key="1">
    <source>
        <dbReference type="ARBA" id="ARBA00004141"/>
    </source>
</evidence>
<feature type="transmembrane region" description="Helical" evidence="6">
    <location>
        <begin position="166"/>
        <end position="190"/>
    </location>
</feature>